<dbReference type="NCBIfam" id="TIGR00126">
    <property type="entry name" value="deoC"/>
    <property type="match status" value="1"/>
</dbReference>
<dbReference type="Proteomes" id="UP001152888">
    <property type="component" value="Unassembled WGS sequence"/>
</dbReference>
<dbReference type="InterPro" id="IPR013785">
    <property type="entry name" value="Aldolase_TIM"/>
</dbReference>
<dbReference type="GO" id="GO:0009264">
    <property type="term" value="P:deoxyribonucleotide catabolic process"/>
    <property type="evidence" value="ECO:0007669"/>
    <property type="project" value="InterPro"/>
</dbReference>
<dbReference type="PANTHER" id="PTHR10889">
    <property type="entry name" value="DEOXYRIBOSE-PHOSPHATE ALDOLASE"/>
    <property type="match status" value="1"/>
</dbReference>
<dbReference type="CDD" id="cd00959">
    <property type="entry name" value="DeoC"/>
    <property type="match status" value="1"/>
</dbReference>
<evidence type="ECO:0000256" key="7">
    <source>
        <dbReference type="ARBA" id="ARBA00023239"/>
    </source>
</evidence>
<gene>
    <name evidence="16" type="ORF">ACAOBT_LOCUS30027</name>
</gene>
<evidence type="ECO:0000256" key="10">
    <source>
        <dbReference type="ARBA" id="ARBA00031814"/>
    </source>
</evidence>
<dbReference type="Gene3D" id="3.20.20.70">
    <property type="entry name" value="Aldolase class I"/>
    <property type="match status" value="1"/>
</dbReference>
<dbReference type="GO" id="GO:0005634">
    <property type="term" value="C:nucleus"/>
    <property type="evidence" value="ECO:0007669"/>
    <property type="project" value="UniProtKB-SubCell"/>
</dbReference>
<evidence type="ECO:0000256" key="6">
    <source>
        <dbReference type="ARBA" id="ARBA00022490"/>
    </source>
</evidence>
<organism evidence="16 17">
    <name type="scientific">Acanthoscelides obtectus</name>
    <name type="common">Bean weevil</name>
    <name type="synonym">Bruchus obtectus</name>
    <dbReference type="NCBI Taxonomy" id="200917"/>
    <lineage>
        <taxon>Eukaryota</taxon>
        <taxon>Metazoa</taxon>
        <taxon>Ecdysozoa</taxon>
        <taxon>Arthropoda</taxon>
        <taxon>Hexapoda</taxon>
        <taxon>Insecta</taxon>
        <taxon>Pterygota</taxon>
        <taxon>Neoptera</taxon>
        <taxon>Endopterygota</taxon>
        <taxon>Coleoptera</taxon>
        <taxon>Polyphaga</taxon>
        <taxon>Cucujiformia</taxon>
        <taxon>Chrysomeloidea</taxon>
        <taxon>Chrysomelidae</taxon>
        <taxon>Bruchinae</taxon>
        <taxon>Bruchini</taxon>
        <taxon>Acanthoscelides</taxon>
    </lineage>
</organism>
<comment type="catalytic activity">
    <reaction evidence="12">
        <text>2-deoxy-D-ribose 5-phosphate = D-glyceraldehyde 3-phosphate + acetaldehyde</text>
        <dbReference type="Rhea" id="RHEA:12821"/>
        <dbReference type="ChEBI" id="CHEBI:15343"/>
        <dbReference type="ChEBI" id="CHEBI:59776"/>
        <dbReference type="ChEBI" id="CHEBI:62877"/>
        <dbReference type="EC" id="4.1.2.4"/>
    </reaction>
</comment>
<proteinExistence type="inferred from homology"/>
<evidence type="ECO:0000256" key="5">
    <source>
        <dbReference type="ARBA" id="ARBA00012515"/>
    </source>
</evidence>
<evidence type="ECO:0000256" key="12">
    <source>
        <dbReference type="ARBA" id="ARBA00048791"/>
    </source>
</evidence>
<dbReference type="PANTHER" id="PTHR10889:SF3">
    <property type="entry name" value="DEOXYRIBOSE-PHOSPHATE ALDOLASE"/>
    <property type="match status" value="1"/>
</dbReference>
<evidence type="ECO:0000256" key="11">
    <source>
        <dbReference type="ARBA" id="ARBA00032755"/>
    </source>
</evidence>
<evidence type="ECO:0000256" key="2">
    <source>
        <dbReference type="ARBA" id="ARBA00004463"/>
    </source>
</evidence>
<dbReference type="GO" id="GO:0016052">
    <property type="term" value="P:carbohydrate catabolic process"/>
    <property type="evidence" value="ECO:0007669"/>
    <property type="project" value="TreeGrafter"/>
</dbReference>
<dbReference type="OrthoDB" id="70823at2759"/>
<evidence type="ECO:0000256" key="15">
    <source>
        <dbReference type="ARBA" id="ARBA00068105"/>
    </source>
</evidence>
<evidence type="ECO:0000256" key="4">
    <source>
        <dbReference type="ARBA" id="ARBA00009473"/>
    </source>
</evidence>
<keyword evidence="17" id="KW-1185">Reference proteome</keyword>
<dbReference type="GO" id="GO:0004139">
    <property type="term" value="F:deoxyribose-phosphate aldolase activity"/>
    <property type="evidence" value="ECO:0007669"/>
    <property type="project" value="UniProtKB-EC"/>
</dbReference>
<dbReference type="InterPro" id="IPR011343">
    <property type="entry name" value="DeoC"/>
</dbReference>
<comment type="pathway">
    <text evidence="3">Carbohydrate degradation; 2-deoxy-D-ribose 1-phosphate degradation; D-glyceraldehyde 3-phosphate and acetaldehyde from 2-deoxy-alpha-D-ribose 1-phosphate: step 2/2.</text>
</comment>
<comment type="subunit">
    <text evidence="14">Interacts with YBX1.</text>
</comment>
<comment type="caution">
    <text evidence="16">The sequence shown here is derived from an EMBL/GenBank/DDBJ whole genome shotgun (WGS) entry which is preliminary data.</text>
</comment>
<dbReference type="GO" id="GO:0005737">
    <property type="term" value="C:cytoplasm"/>
    <property type="evidence" value="ECO:0007669"/>
    <property type="project" value="InterPro"/>
</dbReference>
<evidence type="ECO:0000256" key="14">
    <source>
        <dbReference type="ARBA" id="ARBA00061866"/>
    </source>
</evidence>
<evidence type="ECO:0000313" key="17">
    <source>
        <dbReference type="Proteomes" id="UP001152888"/>
    </source>
</evidence>
<dbReference type="EMBL" id="CAKOFQ010007784">
    <property type="protein sequence ID" value="CAH2008123.1"/>
    <property type="molecule type" value="Genomic_DNA"/>
</dbReference>
<evidence type="ECO:0000256" key="13">
    <source>
        <dbReference type="ARBA" id="ARBA00054733"/>
    </source>
</evidence>
<keyword evidence="7" id="KW-0456">Lyase</keyword>
<reference evidence="16" key="1">
    <citation type="submission" date="2022-03" db="EMBL/GenBank/DDBJ databases">
        <authorList>
            <person name="Sayadi A."/>
        </authorList>
    </citation>
    <scope>NUCLEOTIDE SEQUENCE</scope>
</reference>
<dbReference type="SMART" id="SM01133">
    <property type="entry name" value="DeoC"/>
    <property type="match status" value="1"/>
</dbReference>
<keyword evidence="9" id="KW-0704">Schiff base</keyword>
<evidence type="ECO:0000256" key="1">
    <source>
        <dbReference type="ARBA" id="ARBA00004123"/>
    </source>
</evidence>
<protein>
    <recommendedName>
        <fullName evidence="15">Deoxyribose-phosphate aldolase</fullName>
        <ecNumber evidence="5">4.1.2.4</ecNumber>
    </recommendedName>
    <alternativeName>
        <fullName evidence="11">2-deoxy-D-ribose 5-phosphate aldolase</fullName>
    </alternativeName>
    <alternativeName>
        <fullName evidence="10">Phosphodeoxyriboaldolase</fullName>
    </alternativeName>
</protein>
<comment type="subcellular location">
    <subcellularLocation>
        <location evidence="2">Cytoplasmic granule</location>
    </subcellularLocation>
    <subcellularLocation>
        <location evidence="1">Nucleus</location>
    </subcellularLocation>
</comment>
<comment type="function">
    <text evidence="13">Catalyzes a reversible aldol reaction between acetaldehyde and D-glyceraldehyde 3-phosphate to generate 2-deoxy-D-ribose 5-phosphate. Participates in stress granule (SG) assembly. May allow ATP production from extracellular deoxyinosine in conditions of energy deprivation.</text>
</comment>
<dbReference type="Pfam" id="PF01791">
    <property type="entry name" value="DeoC"/>
    <property type="match status" value="1"/>
</dbReference>
<comment type="similarity">
    <text evidence="4">Belongs to the DeoC/FbaB aldolase family. DeoC type 2 subfamily.</text>
</comment>
<evidence type="ECO:0000313" key="16">
    <source>
        <dbReference type="EMBL" id="CAH2008123.1"/>
    </source>
</evidence>
<sequence length="336" mass="36315">MTEHGNPGTEFDPALLGNVNLNSVNQLAKSISSKLDLFPEWVPSPDGKSSMKDKHRPAWILKAVTLIDLTTLAGDDSLSNVSRLCLKAARPIAKDVLEELGFDYEDNSPIHTAAVCVYPNRVQEAVDVLKKIKMLGKINVASVATGFPAGQTPLNARLAEIRYAVENGATEIDIVINRPLALAGKWKALYDEIGTMKEACGTAHLKTILATGELDTLQNVYNASMVAMMAGADFIKTSTGKESVNATIPVGIVMARAIKDYQHKTGYKVGLKPAGGVRTASDAIQWLILVKDLLGHHWLNPALFRFGASGLLGDMETQLYQYVTGRTPSGYEFTMG</sequence>
<evidence type="ECO:0000256" key="3">
    <source>
        <dbReference type="ARBA" id="ARBA00004816"/>
    </source>
</evidence>
<keyword evidence="8" id="KW-0539">Nucleus</keyword>
<evidence type="ECO:0000256" key="9">
    <source>
        <dbReference type="ARBA" id="ARBA00023270"/>
    </source>
</evidence>
<dbReference type="AlphaFoldDB" id="A0A9P0Q423"/>
<dbReference type="FunFam" id="3.20.20.70:FF:000103">
    <property type="entry name" value="Putative deoxyribose-phosphate aldolase"/>
    <property type="match status" value="1"/>
</dbReference>
<keyword evidence="6" id="KW-0963">Cytoplasm</keyword>
<dbReference type="InterPro" id="IPR002915">
    <property type="entry name" value="DeoC/FbaB/LacD_aldolase"/>
</dbReference>
<dbReference type="SUPFAM" id="SSF51569">
    <property type="entry name" value="Aldolase"/>
    <property type="match status" value="1"/>
</dbReference>
<evidence type="ECO:0000256" key="8">
    <source>
        <dbReference type="ARBA" id="ARBA00023242"/>
    </source>
</evidence>
<accession>A0A9P0Q423</accession>
<dbReference type="EC" id="4.1.2.4" evidence="5"/>
<name>A0A9P0Q423_ACAOB</name>